<dbReference type="InterPro" id="IPR017871">
    <property type="entry name" value="ABC_transporter-like_CS"/>
</dbReference>
<dbReference type="GO" id="GO:0043190">
    <property type="term" value="C:ATP-binding cassette (ABC) transporter complex"/>
    <property type="evidence" value="ECO:0007669"/>
    <property type="project" value="InterPro"/>
</dbReference>
<keyword evidence="10" id="KW-1185">Reference proteome</keyword>
<dbReference type="PANTHER" id="PTHR42781:SF4">
    <property type="entry name" value="SPERMIDINE_PUTRESCINE IMPORT ATP-BINDING PROTEIN POTA"/>
    <property type="match status" value="1"/>
</dbReference>
<keyword evidence="2" id="KW-1003">Cell membrane</keyword>
<dbReference type="Gene3D" id="2.40.50.100">
    <property type="match status" value="1"/>
</dbReference>
<dbReference type="InterPro" id="IPR027417">
    <property type="entry name" value="P-loop_NTPase"/>
</dbReference>
<dbReference type="SUPFAM" id="SSF50331">
    <property type="entry name" value="MOP-like"/>
    <property type="match status" value="1"/>
</dbReference>
<keyword evidence="4 9" id="KW-0067">ATP-binding</keyword>
<organism evidence="9 10">
    <name type="scientific">Gemmata massiliana</name>
    <dbReference type="NCBI Taxonomy" id="1210884"/>
    <lineage>
        <taxon>Bacteria</taxon>
        <taxon>Pseudomonadati</taxon>
        <taxon>Planctomycetota</taxon>
        <taxon>Planctomycetia</taxon>
        <taxon>Gemmatales</taxon>
        <taxon>Gemmataceae</taxon>
        <taxon>Gemmata</taxon>
    </lineage>
</organism>
<dbReference type="SUPFAM" id="SSF52540">
    <property type="entry name" value="P-loop containing nucleoside triphosphate hydrolases"/>
    <property type="match status" value="1"/>
</dbReference>
<name>A0A6P2D4Z2_9BACT</name>
<dbReference type="Pfam" id="PF12857">
    <property type="entry name" value="TOBE_3"/>
    <property type="match status" value="1"/>
</dbReference>
<evidence type="ECO:0000256" key="7">
    <source>
        <dbReference type="ARBA" id="ARBA00023136"/>
    </source>
</evidence>
<evidence type="ECO:0000256" key="3">
    <source>
        <dbReference type="ARBA" id="ARBA00022741"/>
    </source>
</evidence>
<dbReference type="AlphaFoldDB" id="A0A6P2D4Z2"/>
<dbReference type="GO" id="GO:0016887">
    <property type="term" value="F:ATP hydrolysis activity"/>
    <property type="evidence" value="ECO:0007669"/>
    <property type="project" value="InterPro"/>
</dbReference>
<dbReference type="InterPro" id="IPR003439">
    <property type="entry name" value="ABC_transporter-like_ATP-bd"/>
</dbReference>
<dbReference type="Gene3D" id="3.40.50.300">
    <property type="entry name" value="P-loop containing nucleotide triphosphate hydrolases"/>
    <property type="match status" value="1"/>
</dbReference>
<dbReference type="InterPro" id="IPR008995">
    <property type="entry name" value="Mo/tungstate-bd_C_term_dom"/>
</dbReference>
<dbReference type="Pfam" id="PF00005">
    <property type="entry name" value="ABC_tran"/>
    <property type="match status" value="1"/>
</dbReference>
<accession>A0A6P2D4Z2</accession>
<evidence type="ECO:0000313" key="9">
    <source>
        <dbReference type="EMBL" id="VTR95556.1"/>
    </source>
</evidence>
<keyword evidence="3" id="KW-0547">Nucleotide-binding</keyword>
<evidence type="ECO:0000256" key="5">
    <source>
        <dbReference type="ARBA" id="ARBA00022967"/>
    </source>
</evidence>
<dbReference type="GO" id="GO:0015697">
    <property type="term" value="P:quaternary ammonium group transport"/>
    <property type="evidence" value="ECO:0007669"/>
    <property type="project" value="UniProtKB-ARBA"/>
</dbReference>
<feature type="domain" description="ABC transporter" evidence="8">
    <location>
        <begin position="3"/>
        <end position="233"/>
    </location>
</feature>
<dbReference type="PANTHER" id="PTHR42781">
    <property type="entry name" value="SPERMIDINE/PUTRESCINE IMPORT ATP-BINDING PROTEIN POTA"/>
    <property type="match status" value="1"/>
</dbReference>
<dbReference type="InterPro" id="IPR024765">
    <property type="entry name" value="TOBE-like"/>
</dbReference>
<keyword evidence="1" id="KW-0813">Transport</keyword>
<protein>
    <recommendedName>
        <fullName evidence="8">ABC transporter domain-containing protein</fullName>
    </recommendedName>
</protein>
<dbReference type="NCBIfam" id="TIGR00968">
    <property type="entry name" value="3a0106s01"/>
    <property type="match status" value="1"/>
</dbReference>
<dbReference type="InterPro" id="IPR050093">
    <property type="entry name" value="ABC_SmlMolc_Importer"/>
</dbReference>
<dbReference type="Proteomes" id="UP000464178">
    <property type="component" value="Chromosome"/>
</dbReference>
<keyword evidence="5" id="KW-1278">Translocase</keyword>
<gene>
    <name evidence="9" type="ORF">SOIL9_21580</name>
</gene>
<dbReference type="KEGG" id="gms:SOIL9_21580"/>
<evidence type="ECO:0000256" key="2">
    <source>
        <dbReference type="ARBA" id="ARBA00022475"/>
    </source>
</evidence>
<dbReference type="FunFam" id="3.40.50.300:FF:000425">
    <property type="entry name" value="Probable ABC transporter, ATP-binding subunit"/>
    <property type="match status" value="1"/>
</dbReference>
<dbReference type="InterPro" id="IPR005666">
    <property type="entry name" value="Sulph_transpt1"/>
</dbReference>
<dbReference type="RefSeq" id="WP_162669957.1">
    <property type="nucleotide sequence ID" value="NZ_LR593886.1"/>
</dbReference>
<dbReference type="SMART" id="SM00382">
    <property type="entry name" value="AAA"/>
    <property type="match status" value="1"/>
</dbReference>
<evidence type="ECO:0000256" key="1">
    <source>
        <dbReference type="ARBA" id="ARBA00022448"/>
    </source>
</evidence>
<evidence type="ECO:0000256" key="6">
    <source>
        <dbReference type="ARBA" id="ARBA00023032"/>
    </source>
</evidence>
<proteinExistence type="predicted"/>
<dbReference type="GO" id="GO:0015419">
    <property type="term" value="F:ABC-type sulfate transporter activity"/>
    <property type="evidence" value="ECO:0007669"/>
    <property type="project" value="InterPro"/>
</dbReference>
<dbReference type="InterPro" id="IPR003593">
    <property type="entry name" value="AAA+_ATPase"/>
</dbReference>
<dbReference type="PROSITE" id="PS50893">
    <property type="entry name" value="ABC_TRANSPORTER_2"/>
    <property type="match status" value="1"/>
</dbReference>
<dbReference type="PROSITE" id="PS00211">
    <property type="entry name" value="ABC_TRANSPORTER_1"/>
    <property type="match status" value="1"/>
</dbReference>
<dbReference type="GO" id="GO:0005524">
    <property type="term" value="F:ATP binding"/>
    <property type="evidence" value="ECO:0007669"/>
    <property type="project" value="UniProtKB-KW"/>
</dbReference>
<keyword evidence="6" id="KW-0764">Sulfate transport</keyword>
<dbReference type="EMBL" id="LR593886">
    <property type="protein sequence ID" value="VTR95556.1"/>
    <property type="molecule type" value="Genomic_DNA"/>
</dbReference>
<reference evidence="9 10" key="1">
    <citation type="submission" date="2019-05" db="EMBL/GenBank/DDBJ databases">
        <authorList>
            <consortium name="Science for Life Laboratories"/>
        </authorList>
    </citation>
    <scope>NUCLEOTIDE SEQUENCE [LARGE SCALE GENOMIC DNA]</scope>
    <source>
        <strain evidence="9">Soil9</strain>
    </source>
</reference>
<evidence type="ECO:0000259" key="8">
    <source>
        <dbReference type="PROSITE" id="PS50893"/>
    </source>
</evidence>
<evidence type="ECO:0000313" key="10">
    <source>
        <dbReference type="Proteomes" id="UP000464178"/>
    </source>
</evidence>
<keyword evidence="7" id="KW-0472">Membrane</keyword>
<evidence type="ECO:0000256" key="4">
    <source>
        <dbReference type="ARBA" id="ARBA00022840"/>
    </source>
</evidence>
<sequence>MSITAQNVTKRFGNFVALDNVTVDCPAGELVALLGPSGSGKTTLLRVIAGLEVPDSGTVLFRHDDITKHSARDRNVGFVFQHYALFRHMTVFENVAFGLRVRKWPEQRVRDRVQELLRLVRLEEKAPLYPANLSGGQKQRIALIRALAPEPKVLLLDEPFGALDAKVRAELRDWLRRFHDELHVTSIFVTHDQEEAFEVADRVVVLNKGRVEQEGRPIEVFEHPKNEFVIDFLGNVNKLPVRVEDGRALLGETGTVELPAKLFGANENGRTDAYIRPHELDISRSAEGGNCLLGKIVHINPAGSVVKVRLLAEDFGLMINVDVTPDRYRSLALKQNENVYVTPKSARIFEAEYTI</sequence>